<dbReference type="HOGENOM" id="CLU_1758699_0_0_1"/>
<reference evidence="2" key="1">
    <citation type="submission" date="2012-06" db="EMBL/GenBank/DDBJ databases">
        <title>The genome sequence of Coniosporium apollinis CBS 100218.</title>
        <authorList>
            <consortium name="The Broad Institute Genome Sequencing Platform"/>
            <person name="Cuomo C."/>
            <person name="Gorbushina A."/>
            <person name="Noack S."/>
            <person name="Walker B."/>
            <person name="Young S.K."/>
            <person name="Zeng Q."/>
            <person name="Gargeya S."/>
            <person name="Fitzgerald M."/>
            <person name="Haas B."/>
            <person name="Abouelleil A."/>
            <person name="Alvarado L."/>
            <person name="Arachchi H.M."/>
            <person name="Berlin A.M."/>
            <person name="Chapman S.B."/>
            <person name="Goldberg J."/>
            <person name="Griggs A."/>
            <person name="Gujja S."/>
            <person name="Hansen M."/>
            <person name="Howarth C."/>
            <person name="Imamovic A."/>
            <person name="Larimer J."/>
            <person name="McCowan C."/>
            <person name="Montmayeur A."/>
            <person name="Murphy C."/>
            <person name="Neiman D."/>
            <person name="Pearson M."/>
            <person name="Priest M."/>
            <person name="Roberts A."/>
            <person name="Saif S."/>
            <person name="Shea T."/>
            <person name="Sisk P."/>
            <person name="Sykes S."/>
            <person name="Wortman J."/>
            <person name="Nusbaum C."/>
            <person name="Birren B."/>
        </authorList>
    </citation>
    <scope>NUCLEOTIDE SEQUENCE [LARGE SCALE GENOMIC DNA]</scope>
    <source>
        <strain evidence="2">CBS 100218</strain>
    </source>
</reference>
<keyword evidence="2" id="KW-1185">Reference proteome</keyword>
<evidence type="ECO:0000313" key="1">
    <source>
        <dbReference type="EMBL" id="EON69279.1"/>
    </source>
</evidence>
<protein>
    <submittedName>
        <fullName evidence="1">Uncharacterized protein</fullName>
    </submittedName>
</protein>
<proteinExistence type="predicted"/>
<name>R7Z5I8_CONA1</name>
<dbReference type="EMBL" id="JH767610">
    <property type="protein sequence ID" value="EON69279.1"/>
    <property type="molecule type" value="Genomic_DNA"/>
</dbReference>
<organism evidence="1 2">
    <name type="scientific">Coniosporium apollinis (strain CBS 100218)</name>
    <name type="common">Rock-inhabiting black yeast</name>
    <dbReference type="NCBI Taxonomy" id="1168221"/>
    <lineage>
        <taxon>Eukaryota</taxon>
        <taxon>Fungi</taxon>
        <taxon>Dikarya</taxon>
        <taxon>Ascomycota</taxon>
        <taxon>Pezizomycotina</taxon>
        <taxon>Dothideomycetes</taxon>
        <taxon>Dothideomycetes incertae sedis</taxon>
        <taxon>Coniosporium</taxon>
    </lineage>
</organism>
<evidence type="ECO:0000313" key="2">
    <source>
        <dbReference type="Proteomes" id="UP000016924"/>
    </source>
</evidence>
<dbReference type="AlphaFoldDB" id="R7Z5I8"/>
<dbReference type="GeneID" id="19905750"/>
<dbReference type="RefSeq" id="XP_007784596.1">
    <property type="nucleotide sequence ID" value="XM_007786406.1"/>
</dbReference>
<accession>R7Z5I8</accession>
<gene>
    <name evidence="1" type="ORF">W97_08439</name>
</gene>
<sequence length="148" mass="16312">MALDMALVKQQDSQRDKQPHKQLGLMVDLQEGLPVSMELAVEAVLLLQWVGEEVVPVAKRFMASRPTVSQLTDNKSKVIQLMDSKLTVRPSTASQLMARTFKGSQFMSLLSERVGQEAHLAATLLKWAGEGDVDIYGELGIALCACIW</sequence>
<dbReference type="Proteomes" id="UP000016924">
    <property type="component" value="Unassembled WGS sequence"/>
</dbReference>